<dbReference type="Proteomes" id="UP001228049">
    <property type="component" value="Unassembled WGS sequence"/>
</dbReference>
<reference evidence="8" key="1">
    <citation type="submission" date="2023-04" db="EMBL/GenBank/DDBJ databases">
        <title>Chromosome-level genome of Chaenocephalus aceratus.</title>
        <authorList>
            <person name="Park H."/>
        </authorList>
    </citation>
    <scope>NUCLEOTIDE SEQUENCE</scope>
    <source>
        <strain evidence="8">DE</strain>
        <tissue evidence="8">Muscle</tissue>
    </source>
</reference>
<evidence type="ECO:0000256" key="3">
    <source>
        <dbReference type="ARBA" id="ARBA00022989"/>
    </source>
</evidence>
<keyword evidence="5" id="KW-0808">Transferase</keyword>
<comment type="caution">
    <text evidence="8">The sequence shown here is derived from an EMBL/GenBank/DDBJ whole genome shotgun (WGS) entry which is preliminary data.</text>
</comment>
<gene>
    <name evidence="8" type="ORF">KUDE01_014934</name>
</gene>
<comment type="similarity">
    <text evidence="5">Belongs to the DHHC palmitoyltransferase family.</text>
</comment>
<feature type="region of interest" description="Disordered" evidence="6">
    <location>
        <begin position="80"/>
        <end position="109"/>
    </location>
</feature>
<keyword evidence="5" id="KW-0012">Acyltransferase</keyword>
<dbReference type="InterPro" id="IPR001594">
    <property type="entry name" value="Palmitoyltrfase_DHHC"/>
</dbReference>
<dbReference type="GO" id="GO:0016020">
    <property type="term" value="C:membrane"/>
    <property type="evidence" value="ECO:0007669"/>
    <property type="project" value="UniProtKB-SubCell"/>
</dbReference>
<keyword evidence="4 5" id="KW-0472">Membrane</keyword>
<evidence type="ECO:0000256" key="4">
    <source>
        <dbReference type="ARBA" id="ARBA00023136"/>
    </source>
</evidence>
<feature type="domain" description="Palmitoyltransferase DHHC" evidence="7">
    <location>
        <begin position="43"/>
        <end position="85"/>
    </location>
</feature>
<evidence type="ECO:0000313" key="9">
    <source>
        <dbReference type="Proteomes" id="UP001228049"/>
    </source>
</evidence>
<comment type="catalytic activity">
    <reaction evidence="5">
        <text>L-cysteinyl-[protein] + hexadecanoyl-CoA = S-hexadecanoyl-L-cysteinyl-[protein] + CoA</text>
        <dbReference type="Rhea" id="RHEA:36683"/>
        <dbReference type="Rhea" id="RHEA-COMP:10131"/>
        <dbReference type="Rhea" id="RHEA-COMP:11032"/>
        <dbReference type="ChEBI" id="CHEBI:29950"/>
        <dbReference type="ChEBI" id="CHEBI:57287"/>
        <dbReference type="ChEBI" id="CHEBI:57379"/>
        <dbReference type="ChEBI" id="CHEBI:74151"/>
        <dbReference type="EC" id="2.3.1.225"/>
    </reaction>
</comment>
<evidence type="ECO:0000259" key="7">
    <source>
        <dbReference type="Pfam" id="PF01529"/>
    </source>
</evidence>
<proteinExistence type="inferred from homology"/>
<sequence>MAFVRCRRDPCGVICLILTYFSVFYADYVVIQYVLIPAYSDRINNCVGELNQKYFIQFLFYTGMASLYSLVLVVSAWVEDPQREGRSRERRRGDAQQTPHSCSLHHPAG</sequence>
<dbReference type="EC" id="2.3.1.225" evidence="5"/>
<evidence type="ECO:0000256" key="2">
    <source>
        <dbReference type="ARBA" id="ARBA00022692"/>
    </source>
</evidence>
<dbReference type="EMBL" id="JASDAP010000016">
    <property type="protein sequence ID" value="KAK1890263.1"/>
    <property type="molecule type" value="Genomic_DNA"/>
</dbReference>
<comment type="subcellular location">
    <subcellularLocation>
        <location evidence="1">Membrane</location>
        <topology evidence="1">Multi-pass membrane protein</topology>
    </subcellularLocation>
</comment>
<protein>
    <recommendedName>
        <fullName evidence="5">Palmitoyltransferase</fullName>
        <ecNumber evidence="5">2.3.1.225</ecNumber>
    </recommendedName>
</protein>
<comment type="domain">
    <text evidence="5">The DHHC domain is required for palmitoyltransferase activity.</text>
</comment>
<keyword evidence="2 5" id="KW-0812">Transmembrane</keyword>
<feature type="transmembrane region" description="Helical" evidence="5">
    <location>
        <begin position="12"/>
        <end position="35"/>
    </location>
</feature>
<dbReference type="Pfam" id="PF01529">
    <property type="entry name" value="DHHC"/>
    <property type="match status" value="1"/>
</dbReference>
<accession>A0AAD9BWF9</accession>
<evidence type="ECO:0000256" key="5">
    <source>
        <dbReference type="RuleBase" id="RU079119"/>
    </source>
</evidence>
<feature type="compositionally biased region" description="Basic and acidic residues" evidence="6">
    <location>
        <begin position="80"/>
        <end position="94"/>
    </location>
</feature>
<name>A0AAD9BWF9_DISEL</name>
<dbReference type="AlphaFoldDB" id="A0AAD9BWF9"/>
<evidence type="ECO:0000313" key="8">
    <source>
        <dbReference type="EMBL" id="KAK1890263.1"/>
    </source>
</evidence>
<dbReference type="GO" id="GO:0019706">
    <property type="term" value="F:protein-cysteine S-palmitoyltransferase activity"/>
    <property type="evidence" value="ECO:0007669"/>
    <property type="project" value="UniProtKB-EC"/>
</dbReference>
<evidence type="ECO:0000256" key="1">
    <source>
        <dbReference type="ARBA" id="ARBA00004141"/>
    </source>
</evidence>
<keyword evidence="9" id="KW-1185">Reference proteome</keyword>
<organism evidence="8 9">
    <name type="scientific">Dissostichus eleginoides</name>
    <name type="common">Patagonian toothfish</name>
    <name type="synonym">Dissostichus amissus</name>
    <dbReference type="NCBI Taxonomy" id="100907"/>
    <lineage>
        <taxon>Eukaryota</taxon>
        <taxon>Metazoa</taxon>
        <taxon>Chordata</taxon>
        <taxon>Craniata</taxon>
        <taxon>Vertebrata</taxon>
        <taxon>Euteleostomi</taxon>
        <taxon>Actinopterygii</taxon>
        <taxon>Neopterygii</taxon>
        <taxon>Teleostei</taxon>
        <taxon>Neoteleostei</taxon>
        <taxon>Acanthomorphata</taxon>
        <taxon>Eupercaria</taxon>
        <taxon>Perciformes</taxon>
        <taxon>Notothenioidei</taxon>
        <taxon>Nototheniidae</taxon>
        <taxon>Dissostichus</taxon>
    </lineage>
</organism>
<evidence type="ECO:0000256" key="6">
    <source>
        <dbReference type="SAM" id="MobiDB-lite"/>
    </source>
</evidence>
<keyword evidence="3 5" id="KW-1133">Transmembrane helix</keyword>
<feature type="transmembrane region" description="Helical" evidence="5">
    <location>
        <begin position="55"/>
        <end position="78"/>
    </location>
</feature>